<proteinExistence type="predicted"/>
<dbReference type="AlphaFoldDB" id="A0A2R4XPZ1"/>
<dbReference type="InterPro" id="IPR029063">
    <property type="entry name" value="SAM-dependent_MTases_sf"/>
</dbReference>
<dbReference type="SUPFAM" id="SSF53335">
    <property type="entry name" value="S-adenosyl-L-methionine-dependent methyltransferases"/>
    <property type="match status" value="1"/>
</dbReference>
<dbReference type="CDD" id="cd02440">
    <property type="entry name" value="AdoMet_MTases"/>
    <property type="match status" value="1"/>
</dbReference>
<dbReference type="Gene3D" id="3.40.50.150">
    <property type="entry name" value="Vaccinia Virus protein VP39"/>
    <property type="match status" value="1"/>
</dbReference>
<name>A0A2R4XPZ1_9BURK</name>
<keyword evidence="1 3" id="KW-0808">Transferase</keyword>
<dbReference type="OrthoDB" id="9778208at2"/>
<dbReference type="GO" id="GO:0032259">
    <property type="term" value="P:methylation"/>
    <property type="evidence" value="ECO:0007669"/>
    <property type="project" value="UniProtKB-KW"/>
</dbReference>
<evidence type="ECO:0000259" key="2">
    <source>
        <dbReference type="Pfam" id="PF13649"/>
    </source>
</evidence>
<dbReference type="PANTHER" id="PTHR43861">
    <property type="entry name" value="TRANS-ACONITATE 2-METHYLTRANSFERASE-RELATED"/>
    <property type="match status" value="1"/>
</dbReference>
<protein>
    <submittedName>
        <fullName evidence="3">SAM-dependent methyltransferase</fullName>
    </submittedName>
</protein>
<feature type="domain" description="Methyltransferase" evidence="2">
    <location>
        <begin position="42"/>
        <end position="135"/>
    </location>
</feature>
<dbReference type="EMBL" id="CP028901">
    <property type="protein sequence ID" value="AWB35835.1"/>
    <property type="molecule type" value="Genomic_DNA"/>
</dbReference>
<accession>A0A2R4XPZ1</accession>
<keyword evidence="3" id="KW-0489">Methyltransferase</keyword>
<evidence type="ECO:0000313" key="4">
    <source>
        <dbReference type="Proteomes" id="UP000244571"/>
    </source>
</evidence>
<dbReference type="Proteomes" id="UP000244571">
    <property type="component" value="Chromosome"/>
</dbReference>
<dbReference type="InterPro" id="IPR041698">
    <property type="entry name" value="Methyltransf_25"/>
</dbReference>
<keyword evidence="4" id="KW-1185">Reference proteome</keyword>
<dbReference type="Pfam" id="PF13649">
    <property type="entry name" value="Methyltransf_25"/>
    <property type="match status" value="1"/>
</dbReference>
<evidence type="ECO:0000256" key="1">
    <source>
        <dbReference type="ARBA" id="ARBA00022679"/>
    </source>
</evidence>
<evidence type="ECO:0000313" key="3">
    <source>
        <dbReference type="EMBL" id="AWB35835.1"/>
    </source>
</evidence>
<sequence>MNPAVSRWNDRFSATDDYVFGTQPNQFMVRHAGTYIQPGMRVLAVADGEGRNGVWLAEQGFDVWSVDAAPAASEKARRLAQERGVQLRVETADMSKWDWAAEPFDAVIGIFFQFANPKLRAELFEGMKRAVKPGGVLMIEGYGLKQLEYKTGGPDIPEHLYTLDLMKSSFDDMDILLLEEYDSDLNEGAGHRGISALVDLIARKR</sequence>
<organism evidence="3 4">
    <name type="scientific">Orrella marina</name>
    <dbReference type="NCBI Taxonomy" id="2163011"/>
    <lineage>
        <taxon>Bacteria</taxon>
        <taxon>Pseudomonadati</taxon>
        <taxon>Pseudomonadota</taxon>
        <taxon>Betaproteobacteria</taxon>
        <taxon>Burkholderiales</taxon>
        <taxon>Alcaligenaceae</taxon>
        <taxon>Orrella</taxon>
    </lineage>
</organism>
<reference evidence="3 4" key="1">
    <citation type="submission" date="2018-04" db="EMBL/GenBank/DDBJ databases">
        <title>Bordetella sp. HZ20 isolated from seawater.</title>
        <authorList>
            <person name="Sun C."/>
        </authorList>
    </citation>
    <scope>NUCLEOTIDE SEQUENCE [LARGE SCALE GENOMIC DNA]</scope>
    <source>
        <strain evidence="3 4">HZ20</strain>
    </source>
</reference>
<dbReference type="KEGG" id="boz:DBV39_13885"/>
<dbReference type="GO" id="GO:0008168">
    <property type="term" value="F:methyltransferase activity"/>
    <property type="evidence" value="ECO:0007669"/>
    <property type="project" value="UniProtKB-KW"/>
</dbReference>
<gene>
    <name evidence="3" type="ORF">DBV39_13885</name>
</gene>
<dbReference type="PANTHER" id="PTHR43861:SF3">
    <property type="entry name" value="PUTATIVE (AFU_ORTHOLOGUE AFUA_2G14390)-RELATED"/>
    <property type="match status" value="1"/>
</dbReference>